<reference evidence="4" key="1">
    <citation type="submission" date="2015-06" db="EMBL/GenBank/DDBJ databases">
        <title>Expansion of signal transduction pathways in fungi by whole-genome duplication.</title>
        <authorList>
            <consortium name="DOE Joint Genome Institute"/>
            <person name="Corrochano L.M."/>
            <person name="Kuo A."/>
            <person name="Marcet-Houben M."/>
            <person name="Polaino S."/>
            <person name="Salamov A."/>
            <person name="Villalobos J.M."/>
            <person name="Alvarez M.I."/>
            <person name="Avalos J."/>
            <person name="Benito E.P."/>
            <person name="Benoit I."/>
            <person name="Burger G."/>
            <person name="Camino L.P."/>
            <person name="Canovas D."/>
            <person name="Cerda-Olmedo E."/>
            <person name="Cheng J.-F."/>
            <person name="Dominguez A."/>
            <person name="Elias M."/>
            <person name="Eslava A.P."/>
            <person name="Glaser F."/>
            <person name="Grimwood J."/>
            <person name="Gutierrez G."/>
            <person name="Heitman J."/>
            <person name="Henrissat B."/>
            <person name="Iturriaga E.A."/>
            <person name="Lang B.F."/>
            <person name="Lavin J.L."/>
            <person name="Lee S."/>
            <person name="Li W."/>
            <person name="Lindquist E."/>
            <person name="Lopez-Garcia S."/>
            <person name="Luque E.M."/>
            <person name="Marcos A.T."/>
            <person name="Martin J."/>
            <person name="McCluskey K."/>
            <person name="Medina H.R."/>
            <person name="Miralles-Duran A."/>
            <person name="Miyazaki A."/>
            <person name="Munoz-Torres E."/>
            <person name="Oguiza J.A."/>
            <person name="Ohm R."/>
            <person name="Olmedo M."/>
            <person name="Orejas M."/>
            <person name="Ortiz-Castellanos L."/>
            <person name="Pisabarro A.G."/>
            <person name="Rodriguez-Romero J."/>
            <person name="Ruiz-Herrera J."/>
            <person name="Ruiz-Vazquez R."/>
            <person name="Sanz C."/>
            <person name="Schackwitz W."/>
            <person name="Schmutz J."/>
            <person name="Shahriari M."/>
            <person name="Shelest E."/>
            <person name="Silva-Franco F."/>
            <person name="Soanes D."/>
            <person name="Syed K."/>
            <person name="Tagua V.G."/>
            <person name="Talbot N.J."/>
            <person name="Thon M."/>
            <person name="De vries R.P."/>
            <person name="Wiebenga A."/>
            <person name="Yadav J.S."/>
            <person name="Braun E.L."/>
            <person name="Baker S."/>
            <person name="Garre V."/>
            <person name="Horwitz B."/>
            <person name="Torres-Martinez S."/>
            <person name="Idnurm A."/>
            <person name="Herrera-Estrella A."/>
            <person name="Gabaldon T."/>
            <person name="Grigoriev I.V."/>
        </authorList>
    </citation>
    <scope>NUCLEOTIDE SEQUENCE [LARGE SCALE GENOMIC DNA]</scope>
    <source>
        <strain evidence="4">NRRL 1555(-)</strain>
    </source>
</reference>
<keyword evidence="2" id="KW-0812">Transmembrane</keyword>
<evidence type="ECO:0000256" key="1">
    <source>
        <dbReference type="SAM" id="MobiDB-lite"/>
    </source>
</evidence>
<sequence length="209" mass="22894">MNTTTPTNEVYKPYSAVPTASYSPLILSLVGVLILVTCIILNCSCICRRVTSKRINTNEPACGVLKQNISPNHVVLDIESTQTTPQSQATAPPSSSSGSSSYYVKNSDLSSSSTLNNATTVKNPVLMSQKLLHKPVSVPPFAKTPHEKVTRSPPLVSFAKSENSRNHRHDLRPNGYDRPHGPTTTYRNINTGNHSRAQHQLRQLPVSRH</sequence>
<proteinExistence type="predicted"/>
<dbReference type="AlphaFoldDB" id="A0A167PX80"/>
<keyword evidence="4" id="KW-1185">Reference proteome</keyword>
<gene>
    <name evidence="3" type="ORF">PHYBLDRAFT_140755</name>
</gene>
<feature type="compositionally biased region" description="Basic and acidic residues" evidence="1">
    <location>
        <begin position="171"/>
        <end position="180"/>
    </location>
</feature>
<keyword evidence="2" id="KW-1133">Transmembrane helix</keyword>
<dbReference type="EMBL" id="KV440973">
    <property type="protein sequence ID" value="OAD78697.1"/>
    <property type="molecule type" value="Genomic_DNA"/>
</dbReference>
<protein>
    <submittedName>
        <fullName evidence="3">Uncharacterized protein</fullName>
    </submittedName>
</protein>
<feature type="region of interest" description="Disordered" evidence="1">
    <location>
        <begin position="142"/>
        <end position="209"/>
    </location>
</feature>
<dbReference type="Proteomes" id="UP000077315">
    <property type="component" value="Unassembled WGS sequence"/>
</dbReference>
<feature type="region of interest" description="Disordered" evidence="1">
    <location>
        <begin position="81"/>
        <end position="116"/>
    </location>
</feature>
<dbReference type="VEuPathDB" id="FungiDB:PHYBLDRAFT_140755"/>
<evidence type="ECO:0000313" key="3">
    <source>
        <dbReference type="EMBL" id="OAD78697.1"/>
    </source>
</evidence>
<feature type="transmembrane region" description="Helical" evidence="2">
    <location>
        <begin position="25"/>
        <end position="47"/>
    </location>
</feature>
<accession>A0A167PX80</accession>
<dbReference type="GeneID" id="28991362"/>
<dbReference type="RefSeq" id="XP_018296737.1">
    <property type="nucleotide sequence ID" value="XM_018430456.1"/>
</dbReference>
<organism evidence="3 4">
    <name type="scientific">Phycomyces blakesleeanus (strain ATCC 8743b / DSM 1359 / FGSC 10004 / NBRC 33097 / NRRL 1555)</name>
    <dbReference type="NCBI Taxonomy" id="763407"/>
    <lineage>
        <taxon>Eukaryota</taxon>
        <taxon>Fungi</taxon>
        <taxon>Fungi incertae sedis</taxon>
        <taxon>Mucoromycota</taxon>
        <taxon>Mucoromycotina</taxon>
        <taxon>Mucoromycetes</taxon>
        <taxon>Mucorales</taxon>
        <taxon>Phycomycetaceae</taxon>
        <taxon>Phycomyces</taxon>
    </lineage>
</organism>
<name>A0A167PX80_PHYB8</name>
<dbReference type="InParanoid" id="A0A167PX80"/>
<keyword evidence="2" id="KW-0472">Membrane</keyword>
<feature type="compositionally biased region" description="Polar residues" evidence="1">
    <location>
        <begin position="182"/>
        <end position="201"/>
    </location>
</feature>
<evidence type="ECO:0000313" key="4">
    <source>
        <dbReference type="Proteomes" id="UP000077315"/>
    </source>
</evidence>
<evidence type="ECO:0000256" key="2">
    <source>
        <dbReference type="SAM" id="Phobius"/>
    </source>
</evidence>